<name>A0A4Y4AY04_9FLAO</name>
<accession>A0A4Y4AY04</accession>
<dbReference type="EMBL" id="BJNP01000034">
    <property type="protein sequence ID" value="GEC73141.1"/>
    <property type="molecule type" value="Genomic_DNA"/>
</dbReference>
<sequence>MRRIVIGMVLLVNAIGFSQDNNFVIEDDLIVWRKVYEDTHHFSALKNNLRLHFVTDSTGTISKTNFAERKLEELTADFRIESKKGKYRVSVFNIRFFGQIIHREDLIQDYSIESRFLKKNEEIKKSIWGYNETALLNHHFEKLFTIKKEVHEDW</sequence>
<proteinExistence type="predicted"/>
<dbReference type="STRING" id="983.SAMN05443543_101239"/>
<gene>
    <name evidence="1" type="ORF">FFL01_26800</name>
</gene>
<dbReference type="RefSeq" id="WP_073241055.1">
    <property type="nucleotide sequence ID" value="NZ_BJNP01000034.1"/>
</dbReference>
<keyword evidence="2" id="KW-1185">Reference proteome</keyword>
<evidence type="ECO:0008006" key="3">
    <source>
        <dbReference type="Google" id="ProtNLM"/>
    </source>
</evidence>
<reference evidence="1 2" key="1">
    <citation type="submission" date="2019-06" db="EMBL/GenBank/DDBJ databases">
        <title>Whole genome shotgun sequence of Flavobacterium flevense NBRC 14960.</title>
        <authorList>
            <person name="Hosoyama A."/>
            <person name="Uohara A."/>
            <person name="Ohji S."/>
            <person name="Ichikawa N."/>
        </authorList>
    </citation>
    <scope>NUCLEOTIDE SEQUENCE [LARGE SCALE GENOMIC DNA]</scope>
    <source>
        <strain evidence="1 2">NBRC 14960</strain>
    </source>
</reference>
<organism evidence="1 2">
    <name type="scientific">Flavobacterium flevense</name>
    <dbReference type="NCBI Taxonomy" id="983"/>
    <lineage>
        <taxon>Bacteria</taxon>
        <taxon>Pseudomonadati</taxon>
        <taxon>Bacteroidota</taxon>
        <taxon>Flavobacteriia</taxon>
        <taxon>Flavobacteriales</taxon>
        <taxon>Flavobacteriaceae</taxon>
        <taxon>Flavobacterium</taxon>
    </lineage>
</organism>
<dbReference type="OrthoDB" id="1355942at2"/>
<comment type="caution">
    <text evidence="1">The sequence shown here is derived from an EMBL/GenBank/DDBJ whole genome shotgun (WGS) entry which is preliminary data.</text>
</comment>
<evidence type="ECO:0000313" key="2">
    <source>
        <dbReference type="Proteomes" id="UP000316775"/>
    </source>
</evidence>
<dbReference type="AlphaFoldDB" id="A0A4Y4AY04"/>
<protein>
    <recommendedName>
        <fullName evidence="3">DUF4468 domain-containing protein</fullName>
    </recommendedName>
</protein>
<dbReference type="Proteomes" id="UP000316775">
    <property type="component" value="Unassembled WGS sequence"/>
</dbReference>
<evidence type="ECO:0000313" key="1">
    <source>
        <dbReference type="EMBL" id="GEC73141.1"/>
    </source>
</evidence>